<evidence type="ECO:0000313" key="3">
    <source>
        <dbReference type="Proteomes" id="UP000821866"/>
    </source>
</evidence>
<dbReference type="AlphaFoldDB" id="A0A9J6DK40"/>
<reference evidence="2" key="1">
    <citation type="journal article" date="2020" name="Cell">
        <title>Large-Scale Comparative Analyses of Tick Genomes Elucidate Their Genetic Diversity and Vector Capacities.</title>
        <authorList>
            <consortium name="Tick Genome and Microbiome Consortium (TIGMIC)"/>
            <person name="Jia N."/>
            <person name="Wang J."/>
            <person name="Shi W."/>
            <person name="Du L."/>
            <person name="Sun Y."/>
            <person name="Zhan W."/>
            <person name="Jiang J.F."/>
            <person name="Wang Q."/>
            <person name="Zhang B."/>
            <person name="Ji P."/>
            <person name="Bell-Sakyi L."/>
            <person name="Cui X.M."/>
            <person name="Yuan T.T."/>
            <person name="Jiang B.G."/>
            <person name="Yang W.F."/>
            <person name="Lam T.T."/>
            <person name="Chang Q.C."/>
            <person name="Ding S.J."/>
            <person name="Wang X.J."/>
            <person name="Zhu J.G."/>
            <person name="Ruan X.D."/>
            <person name="Zhao L."/>
            <person name="Wei J.T."/>
            <person name="Ye R.Z."/>
            <person name="Que T.C."/>
            <person name="Du C.H."/>
            <person name="Zhou Y.H."/>
            <person name="Cheng J.X."/>
            <person name="Dai P.F."/>
            <person name="Guo W.B."/>
            <person name="Han X.H."/>
            <person name="Huang E.J."/>
            <person name="Li L.F."/>
            <person name="Wei W."/>
            <person name="Gao Y.C."/>
            <person name="Liu J.Z."/>
            <person name="Shao H.Z."/>
            <person name="Wang X."/>
            <person name="Wang C.C."/>
            <person name="Yang T.C."/>
            <person name="Huo Q.B."/>
            <person name="Li W."/>
            <person name="Chen H.Y."/>
            <person name="Chen S.E."/>
            <person name="Zhou L.G."/>
            <person name="Ni X.B."/>
            <person name="Tian J.H."/>
            <person name="Sheng Y."/>
            <person name="Liu T."/>
            <person name="Pan Y.S."/>
            <person name="Xia L.Y."/>
            <person name="Li J."/>
            <person name="Zhao F."/>
            <person name="Cao W.C."/>
        </authorList>
    </citation>
    <scope>NUCLEOTIDE SEQUENCE</scope>
    <source>
        <strain evidence="2">Rmic-2018</strain>
    </source>
</reference>
<feature type="compositionally biased region" description="Basic and acidic residues" evidence="1">
    <location>
        <begin position="82"/>
        <end position="98"/>
    </location>
</feature>
<feature type="region of interest" description="Disordered" evidence="1">
    <location>
        <begin position="82"/>
        <end position="180"/>
    </location>
</feature>
<evidence type="ECO:0000313" key="2">
    <source>
        <dbReference type="EMBL" id="KAH8022524.1"/>
    </source>
</evidence>
<comment type="caution">
    <text evidence="2">The sequence shown here is derived from an EMBL/GenBank/DDBJ whole genome shotgun (WGS) entry which is preliminary data.</text>
</comment>
<sequence>MRLLGTADKNVGGYFPGSVRSHISRPKPRAVHNLRWVTQWENPVPGAGGRAHVVAVVVPGLAVARLILTFLDATLSPSLSLGREKEDGERVRDGDRVAPCRRRGGGDPSVPRAYPVVPRSDKDGGAGCPGLPCGRRLGASSAPRAPFGGQLGPAHEQADAPRVPPATPGAPPTPRRHDGSPRALFLAARATRAAPPPSFPPEEEAIAPGKPSPAAHAAARGEVRAASLAHARPRDAAMASPCERVGFFTGPTLARRMGPCTDTVVSRY</sequence>
<dbReference type="EMBL" id="JABSTU010000009">
    <property type="protein sequence ID" value="KAH8022524.1"/>
    <property type="molecule type" value="Genomic_DNA"/>
</dbReference>
<feature type="compositionally biased region" description="Pro residues" evidence="1">
    <location>
        <begin position="162"/>
        <end position="173"/>
    </location>
</feature>
<reference evidence="2" key="2">
    <citation type="submission" date="2021-09" db="EMBL/GenBank/DDBJ databases">
        <authorList>
            <person name="Jia N."/>
            <person name="Wang J."/>
            <person name="Shi W."/>
            <person name="Du L."/>
            <person name="Sun Y."/>
            <person name="Zhan W."/>
            <person name="Jiang J."/>
            <person name="Wang Q."/>
            <person name="Zhang B."/>
            <person name="Ji P."/>
            <person name="Sakyi L.B."/>
            <person name="Cui X."/>
            <person name="Yuan T."/>
            <person name="Jiang B."/>
            <person name="Yang W."/>
            <person name="Lam T.T.-Y."/>
            <person name="Chang Q."/>
            <person name="Ding S."/>
            <person name="Wang X."/>
            <person name="Zhu J."/>
            <person name="Ruan X."/>
            <person name="Zhao L."/>
            <person name="Wei J."/>
            <person name="Que T."/>
            <person name="Du C."/>
            <person name="Cheng J."/>
            <person name="Dai P."/>
            <person name="Han X."/>
            <person name="Huang E."/>
            <person name="Gao Y."/>
            <person name="Liu J."/>
            <person name="Shao H."/>
            <person name="Ye R."/>
            <person name="Li L."/>
            <person name="Wei W."/>
            <person name="Wang X."/>
            <person name="Wang C."/>
            <person name="Huo Q."/>
            <person name="Li W."/>
            <person name="Guo W."/>
            <person name="Chen H."/>
            <person name="Chen S."/>
            <person name="Zhou L."/>
            <person name="Zhou L."/>
            <person name="Ni X."/>
            <person name="Tian J."/>
            <person name="Zhou Y."/>
            <person name="Sheng Y."/>
            <person name="Liu T."/>
            <person name="Pan Y."/>
            <person name="Xia L."/>
            <person name="Li J."/>
            <person name="Zhao F."/>
            <person name="Cao W."/>
        </authorList>
    </citation>
    <scope>NUCLEOTIDE SEQUENCE</scope>
    <source>
        <strain evidence="2">Rmic-2018</strain>
        <tissue evidence="2">Larvae</tissue>
    </source>
</reference>
<proteinExistence type="predicted"/>
<evidence type="ECO:0000256" key="1">
    <source>
        <dbReference type="SAM" id="MobiDB-lite"/>
    </source>
</evidence>
<organism evidence="2 3">
    <name type="scientific">Rhipicephalus microplus</name>
    <name type="common">Cattle tick</name>
    <name type="synonym">Boophilus microplus</name>
    <dbReference type="NCBI Taxonomy" id="6941"/>
    <lineage>
        <taxon>Eukaryota</taxon>
        <taxon>Metazoa</taxon>
        <taxon>Ecdysozoa</taxon>
        <taxon>Arthropoda</taxon>
        <taxon>Chelicerata</taxon>
        <taxon>Arachnida</taxon>
        <taxon>Acari</taxon>
        <taxon>Parasitiformes</taxon>
        <taxon>Ixodida</taxon>
        <taxon>Ixodoidea</taxon>
        <taxon>Ixodidae</taxon>
        <taxon>Rhipicephalinae</taxon>
        <taxon>Rhipicephalus</taxon>
        <taxon>Boophilus</taxon>
    </lineage>
</organism>
<name>A0A9J6DK40_RHIMP</name>
<gene>
    <name evidence="2" type="ORF">HPB51_025087</name>
</gene>
<keyword evidence="3" id="KW-1185">Reference proteome</keyword>
<feature type="region of interest" description="Disordered" evidence="1">
    <location>
        <begin position="193"/>
        <end position="214"/>
    </location>
</feature>
<protein>
    <submittedName>
        <fullName evidence="2">Uncharacterized protein</fullName>
    </submittedName>
</protein>
<dbReference type="Proteomes" id="UP000821866">
    <property type="component" value="Chromosome 7"/>
</dbReference>
<accession>A0A9J6DK40</accession>